<dbReference type="OrthoDB" id="2747314at2759"/>
<sequence length="213" mass="24482">MVMHATINVSAVSLVYVVIFLFLLATLLLVLGYADAPFLQDPIYWKWTEKVGVQFWHLPVWTLAEIKRLQAAFRLEDTASWIRSPDQYYTPEEIFHLLGPSARTCFCSEIHKTSNPEVDLAPLAWGLDDIVIYINDNCITLSGDLQSDFPKNFHHFFYALPPQQNPTTSSTVSYDIPTLYLRMTVMRAFRRHPSARLRQLNAMLRRTSVTNSA</sequence>
<evidence type="ECO:0000313" key="3">
    <source>
        <dbReference type="Proteomes" id="UP000308730"/>
    </source>
</evidence>
<evidence type="ECO:0000313" key="2">
    <source>
        <dbReference type="EMBL" id="THH30838.1"/>
    </source>
</evidence>
<evidence type="ECO:0000256" key="1">
    <source>
        <dbReference type="SAM" id="Phobius"/>
    </source>
</evidence>
<dbReference type="EMBL" id="SGPM01000066">
    <property type="protein sequence ID" value="THH30838.1"/>
    <property type="molecule type" value="Genomic_DNA"/>
</dbReference>
<dbReference type="AlphaFoldDB" id="A0A4S4MZ92"/>
<reference evidence="2 3" key="1">
    <citation type="submission" date="2019-02" db="EMBL/GenBank/DDBJ databases">
        <title>Genome sequencing of the rare red list fungi Antrodiella citrinella (Flaviporus citrinellus).</title>
        <authorList>
            <person name="Buettner E."/>
            <person name="Kellner H."/>
        </authorList>
    </citation>
    <scope>NUCLEOTIDE SEQUENCE [LARGE SCALE GENOMIC DNA]</scope>
    <source>
        <strain evidence="2 3">DSM 108506</strain>
    </source>
</reference>
<keyword evidence="1" id="KW-0812">Transmembrane</keyword>
<feature type="transmembrane region" description="Helical" evidence="1">
    <location>
        <begin position="12"/>
        <end position="34"/>
    </location>
</feature>
<name>A0A4S4MZ92_9APHY</name>
<keyword evidence="1" id="KW-0472">Membrane</keyword>
<proteinExistence type="predicted"/>
<organism evidence="2 3">
    <name type="scientific">Antrodiella citrinella</name>
    <dbReference type="NCBI Taxonomy" id="2447956"/>
    <lineage>
        <taxon>Eukaryota</taxon>
        <taxon>Fungi</taxon>
        <taxon>Dikarya</taxon>
        <taxon>Basidiomycota</taxon>
        <taxon>Agaricomycotina</taxon>
        <taxon>Agaricomycetes</taxon>
        <taxon>Polyporales</taxon>
        <taxon>Steccherinaceae</taxon>
        <taxon>Antrodiella</taxon>
    </lineage>
</organism>
<accession>A0A4S4MZ92</accession>
<keyword evidence="3" id="KW-1185">Reference proteome</keyword>
<gene>
    <name evidence="2" type="ORF">EUX98_g3352</name>
</gene>
<protein>
    <submittedName>
        <fullName evidence="2">Uncharacterized protein</fullName>
    </submittedName>
</protein>
<dbReference type="Proteomes" id="UP000308730">
    <property type="component" value="Unassembled WGS sequence"/>
</dbReference>
<comment type="caution">
    <text evidence="2">The sequence shown here is derived from an EMBL/GenBank/DDBJ whole genome shotgun (WGS) entry which is preliminary data.</text>
</comment>
<keyword evidence="1" id="KW-1133">Transmembrane helix</keyword>